<reference evidence="1" key="1">
    <citation type="journal article" date="2020" name="Stud. Mycol.">
        <title>101 Dothideomycetes genomes: a test case for predicting lifestyles and emergence of pathogens.</title>
        <authorList>
            <person name="Haridas S."/>
            <person name="Albert R."/>
            <person name="Binder M."/>
            <person name="Bloem J."/>
            <person name="Labutti K."/>
            <person name="Salamov A."/>
            <person name="Andreopoulos B."/>
            <person name="Baker S."/>
            <person name="Barry K."/>
            <person name="Bills G."/>
            <person name="Bluhm B."/>
            <person name="Cannon C."/>
            <person name="Castanera R."/>
            <person name="Culley D."/>
            <person name="Daum C."/>
            <person name="Ezra D."/>
            <person name="Gonzalez J."/>
            <person name="Henrissat B."/>
            <person name="Kuo A."/>
            <person name="Liang C."/>
            <person name="Lipzen A."/>
            <person name="Lutzoni F."/>
            <person name="Magnuson J."/>
            <person name="Mondo S."/>
            <person name="Nolan M."/>
            <person name="Ohm R."/>
            <person name="Pangilinan J."/>
            <person name="Park H.-J."/>
            <person name="Ramirez L."/>
            <person name="Alfaro M."/>
            <person name="Sun H."/>
            <person name="Tritt A."/>
            <person name="Yoshinaga Y."/>
            <person name="Zwiers L.-H."/>
            <person name="Turgeon B."/>
            <person name="Goodwin S."/>
            <person name="Spatafora J."/>
            <person name="Crous P."/>
            <person name="Grigoriev I."/>
        </authorList>
    </citation>
    <scope>NUCLEOTIDE SEQUENCE</scope>
    <source>
        <strain evidence="1">CBS 269.34</strain>
    </source>
</reference>
<evidence type="ECO:0000313" key="2">
    <source>
        <dbReference type="Proteomes" id="UP000799750"/>
    </source>
</evidence>
<proteinExistence type="predicted"/>
<dbReference type="OrthoDB" id="10294719at2759"/>
<feature type="non-terminal residue" evidence="1">
    <location>
        <position position="1"/>
    </location>
</feature>
<protein>
    <submittedName>
        <fullName evidence="1">Uncharacterized protein</fullName>
    </submittedName>
</protein>
<sequence length="52" mass="5929">PPPCHHKFKIVVSEIGSAVVFECALCHSAPHWFIFKCEHCQIKTCRPCTYKA</sequence>
<organism evidence="1 2">
    <name type="scientific">Lophium mytilinum</name>
    <dbReference type="NCBI Taxonomy" id="390894"/>
    <lineage>
        <taxon>Eukaryota</taxon>
        <taxon>Fungi</taxon>
        <taxon>Dikarya</taxon>
        <taxon>Ascomycota</taxon>
        <taxon>Pezizomycotina</taxon>
        <taxon>Dothideomycetes</taxon>
        <taxon>Pleosporomycetidae</taxon>
        <taxon>Mytilinidiales</taxon>
        <taxon>Mytilinidiaceae</taxon>
        <taxon>Lophium</taxon>
    </lineage>
</organism>
<name>A0A6A6QCK3_9PEZI</name>
<dbReference type="EMBL" id="MU004198">
    <property type="protein sequence ID" value="KAF2489992.1"/>
    <property type="molecule type" value="Genomic_DNA"/>
</dbReference>
<dbReference type="AlphaFoldDB" id="A0A6A6QCK3"/>
<evidence type="ECO:0000313" key="1">
    <source>
        <dbReference type="EMBL" id="KAF2489992.1"/>
    </source>
</evidence>
<gene>
    <name evidence="1" type="ORF">BU16DRAFT_441060</name>
</gene>
<dbReference type="Proteomes" id="UP000799750">
    <property type="component" value="Unassembled WGS sequence"/>
</dbReference>
<accession>A0A6A6QCK3</accession>
<keyword evidence="2" id="KW-1185">Reference proteome</keyword>
<feature type="non-terminal residue" evidence="1">
    <location>
        <position position="52"/>
    </location>
</feature>